<evidence type="ECO:0000313" key="3">
    <source>
        <dbReference type="EMBL" id="NYA70615.1"/>
    </source>
</evidence>
<reference evidence="3 4" key="1">
    <citation type="submission" date="2020-07" db="EMBL/GenBank/DDBJ databases">
        <authorList>
            <person name="Sun Q."/>
        </authorList>
    </citation>
    <scope>NUCLEOTIDE SEQUENCE [LARGE SCALE GENOMIC DNA]</scope>
    <source>
        <strain evidence="3 4">MAH-1</strain>
    </source>
</reference>
<protein>
    <recommendedName>
        <fullName evidence="2">Bacterial Pleckstrin homology domain-containing protein</fullName>
    </recommendedName>
</protein>
<dbReference type="Proteomes" id="UP000535020">
    <property type="component" value="Unassembled WGS sequence"/>
</dbReference>
<dbReference type="RefSeq" id="WP_176005439.1">
    <property type="nucleotide sequence ID" value="NZ_JABWMI010000008.1"/>
</dbReference>
<proteinExistence type="predicted"/>
<keyword evidence="1" id="KW-0812">Transmembrane</keyword>
<evidence type="ECO:0000313" key="4">
    <source>
        <dbReference type="Proteomes" id="UP000535020"/>
    </source>
</evidence>
<feature type="transmembrane region" description="Helical" evidence="1">
    <location>
        <begin position="44"/>
        <end position="67"/>
    </location>
</feature>
<dbReference type="EMBL" id="JACBJI010000002">
    <property type="protein sequence ID" value="NYA70615.1"/>
    <property type="molecule type" value="Genomic_DNA"/>
</dbReference>
<sequence>MKKYTASLDLTAKIITVCVAVVLITIAVSVWVAPEDGEGIRVRIWVTCMMTAILTLGFSFAPTRFALGDEGITIRRFWTDVFIPFDKIKSARKVEKIPSKGLIRTMGSGGFFGYYGYFSNTEFGAMKWYVTHRSNVIMIEVGSEKVLISPDEEDDFLAVLRQKTNFE</sequence>
<organism evidence="3 4">
    <name type="scientific">Flavobacterium agri</name>
    <dbReference type="NCBI Taxonomy" id="2743471"/>
    <lineage>
        <taxon>Bacteria</taxon>
        <taxon>Pseudomonadati</taxon>
        <taxon>Bacteroidota</taxon>
        <taxon>Flavobacteriia</taxon>
        <taxon>Flavobacteriales</taxon>
        <taxon>Flavobacteriaceae</taxon>
        <taxon>Flavobacterium</taxon>
    </lineage>
</organism>
<accession>A0A7Y8Y1C2</accession>
<dbReference type="InterPro" id="IPR027783">
    <property type="entry name" value="Bacterial_PH-related"/>
</dbReference>
<comment type="caution">
    <text evidence="3">The sequence shown here is derived from an EMBL/GenBank/DDBJ whole genome shotgun (WGS) entry which is preliminary data.</text>
</comment>
<dbReference type="Pfam" id="PF10882">
    <property type="entry name" value="bPH_5"/>
    <property type="match status" value="1"/>
</dbReference>
<feature type="domain" description="Bacterial Pleckstrin homology" evidence="2">
    <location>
        <begin position="64"/>
        <end position="163"/>
    </location>
</feature>
<feature type="transmembrane region" description="Helical" evidence="1">
    <location>
        <begin position="12"/>
        <end position="32"/>
    </location>
</feature>
<dbReference type="AlphaFoldDB" id="A0A7Y8Y1C2"/>
<keyword evidence="1" id="KW-0472">Membrane</keyword>
<evidence type="ECO:0000259" key="2">
    <source>
        <dbReference type="Pfam" id="PF10882"/>
    </source>
</evidence>
<gene>
    <name evidence="3" type="ORF">HZF10_06765</name>
</gene>
<evidence type="ECO:0000256" key="1">
    <source>
        <dbReference type="SAM" id="Phobius"/>
    </source>
</evidence>
<name>A0A7Y8Y1C2_9FLAO</name>
<keyword evidence="4" id="KW-1185">Reference proteome</keyword>
<keyword evidence="1" id="KW-1133">Transmembrane helix</keyword>